<feature type="transmembrane region" description="Helical" evidence="1">
    <location>
        <begin position="29"/>
        <end position="48"/>
    </location>
</feature>
<comment type="caution">
    <text evidence="2">The sequence shown here is derived from an EMBL/GenBank/DDBJ whole genome shotgun (WGS) entry which is preliminary data.</text>
</comment>
<feature type="transmembrane region" description="Helical" evidence="1">
    <location>
        <begin position="89"/>
        <end position="114"/>
    </location>
</feature>
<keyword evidence="3" id="KW-1185">Reference proteome</keyword>
<name>A0ABP8ZTQ7_9MICO</name>
<dbReference type="EMBL" id="BAABKO010000001">
    <property type="protein sequence ID" value="GAA4765656.1"/>
    <property type="molecule type" value="Genomic_DNA"/>
</dbReference>
<keyword evidence="1" id="KW-0472">Membrane</keyword>
<gene>
    <name evidence="2" type="ORF">GCM10023351_05790</name>
</gene>
<dbReference type="RefSeq" id="WP_345435756.1">
    <property type="nucleotide sequence ID" value="NZ_BAABKO010000001.1"/>
</dbReference>
<dbReference type="Proteomes" id="UP001501645">
    <property type="component" value="Unassembled WGS sequence"/>
</dbReference>
<evidence type="ECO:0000313" key="3">
    <source>
        <dbReference type="Proteomes" id="UP001501645"/>
    </source>
</evidence>
<organism evidence="2 3">
    <name type="scientific">Microbacterium gilvum</name>
    <dbReference type="NCBI Taxonomy" id="1336204"/>
    <lineage>
        <taxon>Bacteria</taxon>
        <taxon>Bacillati</taxon>
        <taxon>Actinomycetota</taxon>
        <taxon>Actinomycetes</taxon>
        <taxon>Micrococcales</taxon>
        <taxon>Microbacteriaceae</taxon>
        <taxon>Microbacterium</taxon>
    </lineage>
</organism>
<feature type="transmembrane region" description="Helical" evidence="1">
    <location>
        <begin position="55"/>
        <end position="77"/>
    </location>
</feature>
<dbReference type="Pfam" id="PF10990">
    <property type="entry name" value="DUF2809"/>
    <property type="match status" value="1"/>
</dbReference>
<keyword evidence="1" id="KW-0812">Transmembrane</keyword>
<dbReference type="InterPro" id="IPR021257">
    <property type="entry name" value="DUF2809"/>
</dbReference>
<evidence type="ECO:0000313" key="2">
    <source>
        <dbReference type="EMBL" id="GAA4765656.1"/>
    </source>
</evidence>
<protein>
    <recommendedName>
        <fullName evidence="4">DUF2809 domain-containing protein</fullName>
    </recommendedName>
</protein>
<reference evidence="3" key="1">
    <citation type="journal article" date="2019" name="Int. J. Syst. Evol. Microbiol.">
        <title>The Global Catalogue of Microorganisms (GCM) 10K type strain sequencing project: providing services to taxonomists for standard genome sequencing and annotation.</title>
        <authorList>
            <consortium name="The Broad Institute Genomics Platform"/>
            <consortium name="The Broad Institute Genome Sequencing Center for Infectious Disease"/>
            <person name="Wu L."/>
            <person name="Ma J."/>
        </authorList>
    </citation>
    <scope>NUCLEOTIDE SEQUENCE [LARGE SCALE GENOMIC DNA]</scope>
    <source>
        <strain evidence="3">JCM 18537</strain>
    </source>
</reference>
<accession>A0ABP8ZTQ7</accession>
<proteinExistence type="predicted"/>
<sequence length="135" mass="13501">MRRAALAGAAVAVVVAGLAVHRLAPEGVVADAAGDVLYAVLAYLLAALAAPRARAVVVAAVAFAWCAAVELLQFTPLPALAARAFPPSVLVLGTTFVATDLLWYAAGAAAAAVADRVARVLRGPGRHPTGAPASR</sequence>
<evidence type="ECO:0000256" key="1">
    <source>
        <dbReference type="SAM" id="Phobius"/>
    </source>
</evidence>
<evidence type="ECO:0008006" key="4">
    <source>
        <dbReference type="Google" id="ProtNLM"/>
    </source>
</evidence>
<keyword evidence="1" id="KW-1133">Transmembrane helix</keyword>